<dbReference type="Proteomes" id="UP000271974">
    <property type="component" value="Unassembled WGS sequence"/>
</dbReference>
<feature type="compositionally biased region" description="Polar residues" evidence="1">
    <location>
        <begin position="30"/>
        <end position="51"/>
    </location>
</feature>
<feature type="non-terminal residue" evidence="2">
    <location>
        <position position="1"/>
    </location>
</feature>
<evidence type="ECO:0000313" key="2">
    <source>
        <dbReference type="EMBL" id="RUS77863.1"/>
    </source>
</evidence>
<sequence>EAPRSADDSATGQEQSLPCLSGEASRLTDDSTLPQEAAATEQSLSAVSGSPQDGVVEEGGEAEKRTHCEAGTAQGDSGQVTEDAPGVQALADVCGTGEAPDLSHTDQSGLESRNDIDDILLGDGSLSFDVSDFVPDAAGNDTDSDGNGDELDVEVEERKSDKPEN</sequence>
<proteinExistence type="predicted"/>
<evidence type="ECO:0000313" key="3">
    <source>
        <dbReference type="Proteomes" id="UP000271974"/>
    </source>
</evidence>
<feature type="compositionally biased region" description="Polar residues" evidence="1">
    <location>
        <begin position="8"/>
        <end position="18"/>
    </location>
</feature>
<protein>
    <submittedName>
        <fullName evidence="2">Uncharacterized protein</fullName>
    </submittedName>
</protein>
<feature type="region of interest" description="Disordered" evidence="1">
    <location>
        <begin position="1"/>
        <end position="165"/>
    </location>
</feature>
<dbReference type="AlphaFoldDB" id="A0A3S0ZHM0"/>
<feature type="compositionally biased region" description="Basic and acidic residues" evidence="1">
    <location>
        <begin position="156"/>
        <end position="165"/>
    </location>
</feature>
<accession>A0A3S0ZHM0</accession>
<evidence type="ECO:0000256" key="1">
    <source>
        <dbReference type="SAM" id="MobiDB-lite"/>
    </source>
</evidence>
<name>A0A3S0ZHM0_ELYCH</name>
<comment type="caution">
    <text evidence="2">The sequence shown here is derived from an EMBL/GenBank/DDBJ whole genome shotgun (WGS) entry which is preliminary data.</text>
</comment>
<feature type="compositionally biased region" description="Acidic residues" evidence="1">
    <location>
        <begin position="142"/>
        <end position="155"/>
    </location>
</feature>
<keyword evidence="3" id="KW-1185">Reference proteome</keyword>
<organism evidence="2 3">
    <name type="scientific">Elysia chlorotica</name>
    <name type="common">Eastern emerald elysia</name>
    <name type="synonym">Sea slug</name>
    <dbReference type="NCBI Taxonomy" id="188477"/>
    <lineage>
        <taxon>Eukaryota</taxon>
        <taxon>Metazoa</taxon>
        <taxon>Spiralia</taxon>
        <taxon>Lophotrochozoa</taxon>
        <taxon>Mollusca</taxon>
        <taxon>Gastropoda</taxon>
        <taxon>Heterobranchia</taxon>
        <taxon>Euthyneura</taxon>
        <taxon>Panpulmonata</taxon>
        <taxon>Sacoglossa</taxon>
        <taxon>Placobranchoidea</taxon>
        <taxon>Plakobranchidae</taxon>
        <taxon>Elysia</taxon>
    </lineage>
</organism>
<reference evidence="2 3" key="1">
    <citation type="submission" date="2019-01" db="EMBL/GenBank/DDBJ databases">
        <title>A draft genome assembly of the solar-powered sea slug Elysia chlorotica.</title>
        <authorList>
            <person name="Cai H."/>
            <person name="Li Q."/>
            <person name="Fang X."/>
            <person name="Li J."/>
            <person name="Curtis N.E."/>
            <person name="Altenburger A."/>
            <person name="Shibata T."/>
            <person name="Feng M."/>
            <person name="Maeda T."/>
            <person name="Schwartz J.A."/>
            <person name="Shigenobu S."/>
            <person name="Lundholm N."/>
            <person name="Nishiyama T."/>
            <person name="Yang H."/>
            <person name="Hasebe M."/>
            <person name="Li S."/>
            <person name="Pierce S.K."/>
            <person name="Wang J."/>
        </authorList>
    </citation>
    <scope>NUCLEOTIDE SEQUENCE [LARGE SCALE GENOMIC DNA]</scope>
    <source>
        <strain evidence="2">EC2010</strain>
        <tissue evidence="2">Whole organism of an adult</tissue>
    </source>
</reference>
<gene>
    <name evidence="2" type="ORF">EGW08_014376</name>
</gene>
<dbReference type="EMBL" id="RQTK01000546">
    <property type="protein sequence ID" value="RUS77863.1"/>
    <property type="molecule type" value="Genomic_DNA"/>
</dbReference>